<dbReference type="Proteomes" id="UP000000493">
    <property type="component" value="Chromosome"/>
</dbReference>
<dbReference type="AlphaFoldDB" id="A0A7U3ZK11"/>
<dbReference type="RefSeq" id="WP_013927876.1">
    <property type="nucleotide sequence ID" value="NC_015703.1"/>
</dbReference>
<dbReference type="EMBL" id="CP002859">
    <property type="protein sequence ID" value="AEI48565.1"/>
    <property type="molecule type" value="Genomic_DNA"/>
</dbReference>
<reference evidence="2" key="1">
    <citation type="submission" date="2011-06" db="EMBL/GenBank/DDBJ databases">
        <title>The complete genome of chromosome of Runella slithyformis DSM 19594.</title>
        <authorList>
            <consortium name="US DOE Joint Genome Institute (JGI-PGF)"/>
            <person name="Lucas S."/>
            <person name="Han J."/>
            <person name="Lapidus A."/>
            <person name="Bruce D."/>
            <person name="Goodwin L."/>
            <person name="Pitluck S."/>
            <person name="Peters L."/>
            <person name="Kyrpides N."/>
            <person name="Mavromatis K."/>
            <person name="Ivanova N."/>
            <person name="Ovchinnikova G."/>
            <person name="Zhang X."/>
            <person name="Misra M."/>
            <person name="Detter J.C."/>
            <person name="Tapia R."/>
            <person name="Han C."/>
            <person name="Land M."/>
            <person name="Hauser L."/>
            <person name="Markowitz V."/>
            <person name="Cheng J.-F."/>
            <person name="Hugenholtz P."/>
            <person name="Woyke T."/>
            <person name="Wu D."/>
            <person name="Tindall B."/>
            <person name="Faehrich R."/>
            <person name="Brambilla E."/>
            <person name="Klenk H.-P."/>
            <person name="Eisen J.A."/>
        </authorList>
    </citation>
    <scope>NUCLEOTIDE SEQUENCE [LARGE SCALE GENOMIC DNA]</scope>
    <source>
        <strain evidence="2">ATCC 29530 / DSM 19594 / LMG 11500 / NCIMB 11436 / LSU 4</strain>
    </source>
</reference>
<gene>
    <name evidence="1" type="ordered locus">Runsl_2152</name>
</gene>
<keyword evidence="2" id="KW-1185">Reference proteome</keyword>
<dbReference type="KEGG" id="rsi:Runsl_2152"/>
<reference evidence="1 2" key="2">
    <citation type="journal article" date="2012" name="Stand. Genomic Sci.">
        <title>Complete genome sequence of the aquatic bacterium Runella slithyformis type strain (LSU 4(T)).</title>
        <authorList>
            <person name="Copeland A."/>
            <person name="Zhang X."/>
            <person name="Misra M."/>
            <person name="Lapidus A."/>
            <person name="Nolan M."/>
            <person name="Lucas S."/>
            <person name="Deshpande S."/>
            <person name="Cheng J.F."/>
            <person name="Tapia R."/>
            <person name="Goodwin L.A."/>
            <person name="Pitluck S."/>
            <person name="Liolios K."/>
            <person name="Pagani I."/>
            <person name="Ivanova N."/>
            <person name="Mikhailova N."/>
            <person name="Pati A."/>
            <person name="Chen A."/>
            <person name="Palaniappan K."/>
            <person name="Land M."/>
            <person name="Hauser L."/>
            <person name="Pan C."/>
            <person name="Jeffries C.D."/>
            <person name="Detter J.C."/>
            <person name="Brambilla E.M."/>
            <person name="Rohde M."/>
            <person name="Djao O.D."/>
            <person name="Goker M."/>
            <person name="Sikorski J."/>
            <person name="Tindall B.J."/>
            <person name="Woyke T."/>
            <person name="Bristow J."/>
            <person name="Eisen J.A."/>
            <person name="Markowitz V."/>
            <person name="Hugenholtz P."/>
            <person name="Kyrpides N.C."/>
            <person name="Klenk H.P."/>
            <person name="Mavromatis K."/>
        </authorList>
    </citation>
    <scope>NUCLEOTIDE SEQUENCE [LARGE SCALE GENOMIC DNA]</scope>
    <source>
        <strain evidence="2">ATCC 29530 / DSM 19594 / LMG 11500 / NCIMB 11436 / LSU 4</strain>
    </source>
</reference>
<evidence type="ECO:0000313" key="1">
    <source>
        <dbReference type="EMBL" id="AEI48565.1"/>
    </source>
</evidence>
<sequence>MKNIFKLSFLTNLLVFSIAFTPAFSVVTVTVVASGVSGGGGFTDLEPGTTYSFYPSIVGLPNDATVTAYLWTATNGTVTDASKTLNTAYVTFNNTPNSGTTVKKLKVKITYKVGTNTPVEVTSNEQIIEVRHIGAISSVTIAGSIYSNGNTHQHPCGTSSIGVSIPNVVTDPPQSVTYYWTYPSGWSGPATTTYPTNSVTVTPGAGQQGTLKVEAKRSDSGVTVSISVNITRPLPIINSTSINNLVVCSGTTQSISASGTNADSFVWTPSSNVTVNGNSSPQNVSGAVNIGATNQGTVTVQAYSSACGTASSNSIVRNVSFGTPAITNPIQSLFDSYSNMYQCSNIVTPYFGTSYTWTLVSGSATLVPNINDCYVTTTGGGYGFCYRFQYLWHIKYRLL</sequence>
<name>A0A7U3ZK11_RUNSL</name>
<proteinExistence type="predicted"/>
<evidence type="ECO:0000313" key="2">
    <source>
        <dbReference type="Proteomes" id="UP000000493"/>
    </source>
</evidence>
<accession>A0A7U3ZK11</accession>
<protein>
    <submittedName>
        <fullName evidence="1">Uncharacterized protein</fullName>
    </submittedName>
</protein>
<organism evidence="1 2">
    <name type="scientific">Runella slithyformis (strain ATCC 29530 / DSM 19594 / LMG 11500 / NCIMB 11436 / LSU 4)</name>
    <dbReference type="NCBI Taxonomy" id="761193"/>
    <lineage>
        <taxon>Bacteria</taxon>
        <taxon>Pseudomonadati</taxon>
        <taxon>Bacteroidota</taxon>
        <taxon>Cytophagia</taxon>
        <taxon>Cytophagales</taxon>
        <taxon>Spirosomataceae</taxon>
        <taxon>Runella</taxon>
    </lineage>
</organism>